<gene>
    <name evidence="3" type="ordered locus">BDP_1237</name>
</gene>
<dbReference type="RefSeq" id="WP_003839986.1">
    <property type="nucleotide sequence ID" value="NC_013714.1"/>
</dbReference>
<dbReference type="KEGG" id="bde:BDP_1237"/>
<dbReference type="Proteomes" id="UP000008693">
    <property type="component" value="Chromosome"/>
</dbReference>
<dbReference type="EMBL" id="CP001750">
    <property type="protein sequence ID" value="ADB09862.1"/>
    <property type="molecule type" value="Genomic_DNA"/>
</dbReference>
<dbReference type="eggNOG" id="COG3410">
    <property type="taxonomic scope" value="Bacteria"/>
</dbReference>
<dbReference type="InterPro" id="IPR018647">
    <property type="entry name" value="SLFN_3-like_DNA/RNA_helicase"/>
</dbReference>
<evidence type="ECO:0000259" key="2">
    <source>
        <dbReference type="Pfam" id="PF09848"/>
    </source>
</evidence>
<dbReference type="InterPro" id="IPR027417">
    <property type="entry name" value="P-loop_NTPase"/>
</dbReference>
<reference evidence="3 4" key="1">
    <citation type="journal article" date="2009" name="PLoS Genet.">
        <title>The Bifidobacterium dentium Bd1 genome sequence reflects its genetic adaptation to the human oral cavity.</title>
        <authorList>
            <person name="Ventura M."/>
            <person name="Turroni F."/>
            <person name="Zomer A."/>
            <person name="Foroni E."/>
            <person name="Giubellini V."/>
            <person name="Bottacini F."/>
            <person name="Canchaya C."/>
            <person name="Claesson M.J."/>
            <person name="He F."/>
            <person name="Mantzourani M."/>
            <person name="Mulas L."/>
            <person name="Ferrarini A."/>
            <person name="Gao B."/>
            <person name="Delledonne M."/>
            <person name="Henrissat B."/>
            <person name="Coutinho P."/>
            <person name="Oggioni M."/>
            <person name="Gupta R.S."/>
            <person name="Zhang Z."/>
            <person name="Beighton D."/>
            <person name="Fitzgerald G.F."/>
            <person name="O'Toole P.W."/>
            <person name="van Sinderen D."/>
        </authorList>
    </citation>
    <scope>NUCLEOTIDE SEQUENCE [LARGE SCALE GENOMIC DNA]</scope>
    <source>
        <strain evidence="4">ATCC 27534 / DSM 20436 / JCM 1195 / Bd1</strain>
    </source>
</reference>
<evidence type="ECO:0000313" key="4">
    <source>
        <dbReference type="Proteomes" id="UP000008693"/>
    </source>
</evidence>
<dbReference type="AlphaFoldDB" id="D2QAM6"/>
<accession>D2QAM6</accession>
<dbReference type="HOGENOM" id="CLU_009521_0_0_11"/>
<organism evidence="3 4">
    <name type="scientific">Bifidobacterium dentium (strain ATCC 27534 / DSM 20436 / JCM 1195 / Bd1)</name>
    <dbReference type="NCBI Taxonomy" id="401473"/>
    <lineage>
        <taxon>Bacteria</taxon>
        <taxon>Bacillati</taxon>
        <taxon>Actinomycetota</taxon>
        <taxon>Actinomycetes</taxon>
        <taxon>Bifidobacteriales</taxon>
        <taxon>Bifidobacteriaceae</taxon>
        <taxon>Bifidobacterium</taxon>
    </lineage>
</organism>
<feature type="region of interest" description="Disordered" evidence="1">
    <location>
        <begin position="631"/>
        <end position="652"/>
    </location>
</feature>
<proteinExistence type="predicted"/>
<evidence type="ECO:0000313" key="3">
    <source>
        <dbReference type="EMBL" id="ADB09862.1"/>
    </source>
</evidence>
<feature type="region of interest" description="Disordered" evidence="1">
    <location>
        <begin position="567"/>
        <end position="605"/>
    </location>
</feature>
<dbReference type="SUPFAM" id="SSF52540">
    <property type="entry name" value="P-loop containing nucleoside triphosphate hydrolases"/>
    <property type="match status" value="1"/>
</dbReference>
<evidence type="ECO:0000256" key="1">
    <source>
        <dbReference type="SAM" id="MobiDB-lite"/>
    </source>
</evidence>
<feature type="compositionally biased region" description="Basic and acidic residues" evidence="1">
    <location>
        <begin position="715"/>
        <end position="728"/>
    </location>
</feature>
<protein>
    <recommendedName>
        <fullName evidence="2">Schlafen group 3-like DNA/RNA helicase domain-containing protein</fullName>
    </recommendedName>
</protein>
<feature type="compositionally biased region" description="Basic and acidic residues" evidence="1">
    <location>
        <begin position="631"/>
        <end position="641"/>
    </location>
</feature>
<feature type="region of interest" description="Disordered" evidence="1">
    <location>
        <begin position="713"/>
        <end position="745"/>
    </location>
</feature>
<dbReference type="STRING" id="401473.BDP_1237"/>
<keyword evidence="4" id="KW-1185">Reference proteome</keyword>
<dbReference type="CDD" id="cd10439">
    <property type="entry name" value="GIY-YIG_COG3410"/>
    <property type="match status" value="1"/>
</dbReference>
<dbReference type="Pfam" id="PF09848">
    <property type="entry name" value="SLFN-g3_helicase"/>
    <property type="match status" value="1"/>
</dbReference>
<dbReference type="GeneID" id="31606437"/>
<dbReference type="Gene3D" id="3.40.50.300">
    <property type="entry name" value="P-loop containing nucleotide triphosphate hydrolases"/>
    <property type="match status" value="1"/>
</dbReference>
<name>D2QAM6_BIFDB</name>
<sequence length="845" mass="96165">MSKYDEELKLAFKQDERMRPVIANVPYFGVGEKQGWNLVKESASLEGDAPEEIRLKEDAVNRVRDNYESVFHAALDPEDASYSGRFLHLHEKPYSASESRDYANFLLDVPAVYIVYFHDPRAPKGKPWTVYVGETNHIVKRTVQHVIKVKVQDDTAENVNDQEALSKKETAADIAISKAVADGIEVRQYVIWQKLFNKSLTLDIENKLIDYMQSIESVNCLNGRTNPQGKYFTDDALQYVVSDIWKRLVKDNENILAEEKDTEKVPSLFPTEKNIWNSALYKISPFHKLGAEQEKALDRIEQHVEKVLMNWHAGDQAQLILIQGAAGTGKSILLSTLFYKLCSMPIEPSPTVKLMVHNDELLTQYQTMARLQGLIENNSKRAADNSSSNSNDVLTPIEFIHSFTSKEKNVFGEKGKKVRNYFMPTNQNNPVDVALVDEAHLLFTQKCMAMGSHNQLHDILRRSKVVIAVFDPNQIMNNNQKWTSTQLEPFLENMSGVKGDGLLIHDEKYQVACYNPDAVEKKDDGCFHKIHINKTTYKTYSISLKEQFRISASEEVTKWIQEITVDASDEEPIGEENSTSNSKGPHISNIPKDDGTRPKEDRIYASNNNLPYEIKVFDSPQELREAIDKKRNDLNKEQQAERKKKKLSPSASMPRDLCRVLATYDWRYSSSKGNVTLYRIGGTWAMPKSWDSQNNPIPPDDWDETKGCKFSMKWNGDKSSDVEDDLNKSHRYKKSPSNEPWVSRSETQDEIGSYYTVQGSDLNYAGVIIGPSVSYDIEHDCLRFNPDKSRDKGVNVKALLQSGLAQVFVRNQLNVLLTRGVHGLYLFAVDPILQNQLKKASRGEL</sequence>
<feature type="compositionally biased region" description="Basic and acidic residues" evidence="1">
    <location>
        <begin position="591"/>
        <end position="603"/>
    </location>
</feature>
<feature type="domain" description="Schlafen group 3-like DNA/RNA helicase" evidence="2">
    <location>
        <begin position="318"/>
        <end position="830"/>
    </location>
</feature>